<feature type="transmembrane region" description="Helical" evidence="1">
    <location>
        <begin position="164"/>
        <end position="182"/>
    </location>
</feature>
<keyword evidence="3" id="KW-1185">Reference proteome</keyword>
<accession>A0A6I4IDL9</accession>
<keyword evidence="1" id="KW-0472">Membrane</keyword>
<dbReference type="Proteomes" id="UP000431264">
    <property type="component" value="Unassembled WGS sequence"/>
</dbReference>
<sequence>MARQKSNLNWYFIIVGILIFYFGLTNNQETKQTELKKITVELYKDIIHVKGRKSSVDYKFWTKEYKNQFHILKGSITRGKHDVLSRLKGGQMVDLYLTPSDFENLSDAKEDITVIGISVQGNSLLSQDEFFHNQELYRLRLQIFSVFTALMLLLNGLTNIPKKVNYILIGTFTGAIIIMRIFEIGIY</sequence>
<gene>
    <name evidence="2" type="ORF">GOQ30_01080</name>
</gene>
<feature type="transmembrane region" description="Helical" evidence="1">
    <location>
        <begin position="139"/>
        <end position="157"/>
    </location>
</feature>
<proteinExistence type="predicted"/>
<keyword evidence="1" id="KW-1133">Transmembrane helix</keyword>
<organism evidence="2 3">
    <name type="scientific">Flavobacterium profundi</name>
    <dbReference type="NCBI Taxonomy" id="1774945"/>
    <lineage>
        <taxon>Bacteria</taxon>
        <taxon>Pseudomonadati</taxon>
        <taxon>Bacteroidota</taxon>
        <taxon>Flavobacteriia</taxon>
        <taxon>Flavobacteriales</taxon>
        <taxon>Flavobacteriaceae</taxon>
        <taxon>Flavobacterium</taxon>
    </lineage>
</organism>
<name>A0A6I4IDL9_9FLAO</name>
<dbReference type="OrthoDB" id="9966024at2"/>
<dbReference type="EMBL" id="WQLW01000001">
    <property type="protein sequence ID" value="MVO07753.1"/>
    <property type="molecule type" value="Genomic_DNA"/>
</dbReference>
<reference evidence="3" key="1">
    <citation type="submission" date="2019-05" db="EMBL/GenBank/DDBJ databases">
        <title>Flavobacterium profundi sp. nov., isolated from a deep-sea seamount.</title>
        <authorList>
            <person name="Zhang D.-C."/>
        </authorList>
    </citation>
    <scope>NUCLEOTIDE SEQUENCE [LARGE SCALE GENOMIC DNA]</scope>
    <source>
        <strain evidence="3">TP390</strain>
    </source>
</reference>
<protein>
    <submittedName>
        <fullName evidence="2">Uncharacterized protein</fullName>
    </submittedName>
</protein>
<feature type="transmembrane region" description="Helical" evidence="1">
    <location>
        <begin position="7"/>
        <end position="24"/>
    </location>
</feature>
<evidence type="ECO:0000313" key="3">
    <source>
        <dbReference type="Proteomes" id="UP000431264"/>
    </source>
</evidence>
<dbReference type="RefSeq" id="WP_140996167.1">
    <property type="nucleotide sequence ID" value="NZ_VDCZ01000001.1"/>
</dbReference>
<keyword evidence="1" id="KW-0812">Transmembrane</keyword>
<evidence type="ECO:0000256" key="1">
    <source>
        <dbReference type="SAM" id="Phobius"/>
    </source>
</evidence>
<comment type="caution">
    <text evidence="2">The sequence shown here is derived from an EMBL/GenBank/DDBJ whole genome shotgun (WGS) entry which is preliminary data.</text>
</comment>
<evidence type="ECO:0000313" key="2">
    <source>
        <dbReference type="EMBL" id="MVO07753.1"/>
    </source>
</evidence>
<dbReference type="AlphaFoldDB" id="A0A6I4IDL9"/>